<sequence length="671" mass="77496">MDITISNQIAKLIQQITETGEWNLDPDDLKSIKSICKRSDANVDVAFDYWFVQLRKEHAQIRYSCVQLAEQLFQRSHRFRILLTDEFPLFISLTVGGRQRSLPPPQQVAAKLKEYTLALVTTWREKFANKFRPIAIAYDYLQHNGILVANQPTLDSLHSQNEDRANRQNRMQPVYERRLQQISNESEEYLSIIHENLQQMQGCFEILLPKYDDGSDIDFEALMKGDIESSKAMTQDQNNYKEELRSHGLGSSRYKLEIVISKNPVADEVHESKENEVVFEQLREGYKVARNKHNKQLTIWINSLGRMELQNNENRNILLKKLLDVKADIIDTIRKSELLGIQLPSKEGEASDDNDDEYLDELFEEIDVPSSSTRARLSRSKLPPAQRIFPLAFEPGMEDDVTYIRTRLFSETESIDEQGSSKDGNSSSKGKGKGKGKAIMTPDKEELLKKAPVVEWGEDLYYWDKSDAQFNTSGIERSHRFMGVGEGTNEIPDQLLEKLRKRTIYYKPQMPQNLKACRAPLRSGKLCPRRDLVTCPFHGKIIPRNEYGIPVNSNEEVDNNPSSSSLSSINPSASTAPSEQKQQETKDSNDLWQDIERDVMQQANQPLIELNKKKRKRNKPQSNLIDVRKKKETSYTRLQKKLDAPQTRQNVEDAQDYERTMKSRDQQMNMW</sequence>
<evidence type="ECO:0000256" key="8">
    <source>
        <dbReference type="ARBA" id="ARBA00023054"/>
    </source>
</evidence>
<feature type="region of interest" description="Disordered" evidence="10">
    <location>
        <begin position="546"/>
        <end position="588"/>
    </location>
</feature>
<keyword evidence="4" id="KW-0479">Metal-binding</keyword>
<evidence type="ECO:0000256" key="4">
    <source>
        <dbReference type="ARBA" id="ARBA00022723"/>
    </source>
</evidence>
<dbReference type="GO" id="GO:0009411">
    <property type="term" value="P:response to UV"/>
    <property type="evidence" value="ECO:0007669"/>
    <property type="project" value="InterPro"/>
</dbReference>
<gene>
    <name evidence="12" type="ORF">BDA99DRAFT_516598</name>
</gene>
<keyword evidence="13" id="KW-1185">Reference proteome</keyword>
<keyword evidence="6" id="KW-0863">Zinc-finger</keyword>
<evidence type="ECO:0000256" key="3">
    <source>
        <dbReference type="ARBA" id="ARBA00022454"/>
    </source>
</evidence>
<dbReference type="Pfam" id="PF20867">
    <property type="entry name" value="UVSSA_N"/>
    <property type="match status" value="1"/>
</dbReference>
<dbReference type="InterPro" id="IPR018610">
    <property type="entry name" value="UVSSA"/>
</dbReference>
<dbReference type="PANTHER" id="PTHR28670">
    <property type="entry name" value="UV-STIMULATED SCAFFOLD PROTEIN A"/>
    <property type="match status" value="1"/>
</dbReference>
<feature type="domain" description="UV-stimulated scaffold protein A C-terminal" evidence="11">
    <location>
        <begin position="449"/>
        <end position="552"/>
    </location>
</feature>
<proteinExistence type="inferred from homology"/>
<comment type="subcellular location">
    <subcellularLocation>
        <location evidence="1">Chromosome</location>
    </subcellularLocation>
</comment>
<evidence type="ECO:0000313" key="12">
    <source>
        <dbReference type="EMBL" id="KAI9256504.1"/>
    </source>
</evidence>
<accession>A0AAD5JVF7</accession>
<evidence type="ECO:0000256" key="7">
    <source>
        <dbReference type="ARBA" id="ARBA00022833"/>
    </source>
</evidence>
<dbReference type="PANTHER" id="PTHR28670:SF1">
    <property type="entry name" value="UV-STIMULATED SCAFFOLD PROTEIN A"/>
    <property type="match status" value="1"/>
</dbReference>
<dbReference type="AlphaFoldDB" id="A0AAD5JVF7"/>
<feature type="compositionally biased region" description="Low complexity" evidence="10">
    <location>
        <begin position="559"/>
        <end position="574"/>
    </location>
</feature>
<dbReference type="GO" id="GO:0005694">
    <property type="term" value="C:chromosome"/>
    <property type="evidence" value="ECO:0007669"/>
    <property type="project" value="UniProtKB-SubCell"/>
</dbReference>
<evidence type="ECO:0000313" key="13">
    <source>
        <dbReference type="Proteomes" id="UP001209540"/>
    </source>
</evidence>
<keyword evidence="7" id="KW-0862">Zinc</keyword>
<dbReference type="EMBL" id="JAIXMP010000021">
    <property type="protein sequence ID" value="KAI9256504.1"/>
    <property type="molecule type" value="Genomic_DNA"/>
</dbReference>
<dbReference type="GO" id="GO:0008270">
    <property type="term" value="F:zinc ion binding"/>
    <property type="evidence" value="ECO:0007669"/>
    <property type="project" value="UniProtKB-KW"/>
</dbReference>
<keyword evidence="5" id="KW-0227">DNA damage</keyword>
<organism evidence="12 13">
    <name type="scientific">Phascolomyces articulosus</name>
    <dbReference type="NCBI Taxonomy" id="60185"/>
    <lineage>
        <taxon>Eukaryota</taxon>
        <taxon>Fungi</taxon>
        <taxon>Fungi incertae sedis</taxon>
        <taxon>Mucoromycota</taxon>
        <taxon>Mucoromycotina</taxon>
        <taxon>Mucoromycetes</taxon>
        <taxon>Mucorales</taxon>
        <taxon>Lichtheimiaceae</taxon>
        <taxon>Phascolomyces</taxon>
    </lineage>
</organism>
<keyword evidence="8" id="KW-0175">Coiled coil</keyword>
<evidence type="ECO:0000256" key="10">
    <source>
        <dbReference type="SAM" id="MobiDB-lite"/>
    </source>
</evidence>
<reference evidence="12" key="2">
    <citation type="submission" date="2023-02" db="EMBL/GenBank/DDBJ databases">
        <authorList>
            <consortium name="DOE Joint Genome Institute"/>
            <person name="Mondo S.J."/>
            <person name="Chang Y."/>
            <person name="Wang Y."/>
            <person name="Ahrendt S."/>
            <person name="Andreopoulos W."/>
            <person name="Barry K."/>
            <person name="Beard J."/>
            <person name="Benny G.L."/>
            <person name="Blankenship S."/>
            <person name="Bonito G."/>
            <person name="Cuomo C."/>
            <person name="Desiro A."/>
            <person name="Gervers K.A."/>
            <person name="Hundley H."/>
            <person name="Kuo A."/>
            <person name="LaButti K."/>
            <person name="Lang B.F."/>
            <person name="Lipzen A."/>
            <person name="O'Donnell K."/>
            <person name="Pangilinan J."/>
            <person name="Reynolds N."/>
            <person name="Sandor L."/>
            <person name="Smith M.W."/>
            <person name="Tsang A."/>
            <person name="Grigoriev I.V."/>
            <person name="Stajich J.E."/>
            <person name="Spatafora J.W."/>
        </authorList>
    </citation>
    <scope>NUCLEOTIDE SEQUENCE</scope>
    <source>
        <strain evidence="12">RSA 2281</strain>
    </source>
</reference>
<reference evidence="12" key="1">
    <citation type="journal article" date="2022" name="IScience">
        <title>Evolution of zygomycete secretomes and the origins of terrestrial fungal ecologies.</title>
        <authorList>
            <person name="Chang Y."/>
            <person name="Wang Y."/>
            <person name="Mondo S."/>
            <person name="Ahrendt S."/>
            <person name="Andreopoulos W."/>
            <person name="Barry K."/>
            <person name="Beard J."/>
            <person name="Benny G.L."/>
            <person name="Blankenship S."/>
            <person name="Bonito G."/>
            <person name="Cuomo C."/>
            <person name="Desiro A."/>
            <person name="Gervers K.A."/>
            <person name="Hundley H."/>
            <person name="Kuo A."/>
            <person name="LaButti K."/>
            <person name="Lang B.F."/>
            <person name="Lipzen A."/>
            <person name="O'Donnell K."/>
            <person name="Pangilinan J."/>
            <person name="Reynolds N."/>
            <person name="Sandor L."/>
            <person name="Smith M.E."/>
            <person name="Tsang A."/>
            <person name="Grigoriev I.V."/>
            <person name="Stajich J.E."/>
            <person name="Spatafora J.W."/>
        </authorList>
    </citation>
    <scope>NUCLEOTIDE SEQUENCE</scope>
    <source>
        <strain evidence="12">RSA 2281</strain>
    </source>
</reference>
<evidence type="ECO:0000256" key="6">
    <source>
        <dbReference type="ARBA" id="ARBA00022771"/>
    </source>
</evidence>
<dbReference type="GO" id="GO:0006283">
    <property type="term" value="P:transcription-coupled nucleotide-excision repair"/>
    <property type="evidence" value="ECO:0007669"/>
    <property type="project" value="TreeGrafter"/>
</dbReference>
<feature type="region of interest" description="Disordered" evidence="10">
    <location>
        <begin position="414"/>
        <end position="440"/>
    </location>
</feature>
<evidence type="ECO:0000256" key="1">
    <source>
        <dbReference type="ARBA" id="ARBA00004286"/>
    </source>
</evidence>
<dbReference type="InterPro" id="IPR049431">
    <property type="entry name" value="UVSSA_C"/>
</dbReference>
<comment type="similarity">
    <text evidence="2">Belongs to the UVSSA family.</text>
</comment>
<dbReference type="GO" id="GO:0000993">
    <property type="term" value="F:RNA polymerase II complex binding"/>
    <property type="evidence" value="ECO:0007669"/>
    <property type="project" value="TreeGrafter"/>
</dbReference>
<keyword evidence="9" id="KW-0234">DNA repair</keyword>
<feature type="compositionally biased region" description="Basic and acidic residues" evidence="10">
    <location>
        <begin position="656"/>
        <end position="665"/>
    </location>
</feature>
<evidence type="ECO:0000256" key="5">
    <source>
        <dbReference type="ARBA" id="ARBA00022763"/>
    </source>
</evidence>
<dbReference type="Proteomes" id="UP001209540">
    <property type="component" value="Unassembled WGS sequence"/>
</dbReference>
<comment type="caution">
    <text evidence="12">The sequence shown here is derived from an EMBL/GenBank/DDBJ whole genome shotgun (WGS) entry which is preliminary data.</text>
</comment>
<keyword evidence="3" id="KW-0158">Chromosome</keyword>
<evidence type="ECO:0000256" key="2">
    <source>
        <dbReference type="ARBA" id="ARBA00009240"/>
    </source>
</evidence>
<dbReference type="Pfam" id="PF09740">
    <property type="entry name" value="DUF2043"/>
    <property type="match status" value="1"/>
</dbReference>
<evidence type="ECO:0000259" key="11">
    <source>
        <dbReference type="Pfam" id="PF09740"/>
    </source>
</evidence>
<name>A0AAD5JVF7_9FUNG</name>
<feature type="region of interest" description="Disordered" evidence="10">
    <location>
        <begin position="606"/>
        <end position="671"/>
    </location>
</feature>
<evidence type="ECO:0000256" key="9">
    <source>
        <dbReference type="ARBA" id="ARBA00023204"/>
    </source>
</evidence>
<dbReference type="InterPro" id="IPR049408">
    <property type="entry name" value="UVSSA_N_a-solenoid_rpt"/>
</dbReference>
<protein>
    <recommendedName>
        <fullName evidence="11">UV-stimulated scaffold protein A C-terminal domain-containing protein</fullName>
    </recommendedName>
</protein>